<dbReference type="PANTHER" id="PTHR43420">
    <property type="entry name" value="ACETYLTRANSFERASE"/>
    <property type="match status" value="1"/>
</dbReference>
<dbReference type="Pfam" id="PF00583">
    <property type="entry name" value="Acetyltransf_1"/>
    <property type="match status" value="1"/>
</dbReference>
<dbReference type="PANTHER" id="PTHR43420:SF44">
    <property type="entry name" value="ACETYLTRANSFERASE YPEA"/>
    <property type="match status" value="1"/>
</dbReference>
<evidence type="ECO:0000256" key="1">
    <source>
        <dbReference type="ARBA" id="ARBA00022679"/>
    </source>
</evidence>
<evidence type="ECO:0000259" key="3">
    <source>
        <dbReference type="PROSITE" id="PS51186"/>
    </source>
</evidence>
<reference evidence="4 5" key="1">
    <citation type="submission" date="2020-04" db="EMBL/GenBank/DDBJ databases">
        <title>Genomic insights into acetone-butanol-ethanol (ABE) fermentation by sequencing solventogenic clostridia strains.</title>
        <authorList>
            <person name="Brown S."/>
        </authorList>
    </citation>
    <scope>NUCLEOTIDE SEQUENCE [LARGE SCALE GENOMIC DNA]</scope>
    <source>
        <strain evidence="4 5">DJ011</strain>
    </source>
</reference>
<dbReference type="PROSITE" id="PS51186">
    <property type="entry name" value="GNAT"/>
    <property type="match status" value="2"/>
</dbReference>
<name>A0A923EA97_CLOTT</name>
<protein>
    <submittedName>
        <fullName evidence="4">GNAT family N-acetyltransferase</fullName>
    </submittedName>
</protein>
<dbReference type="InterPro" id="IPR016181">
    <property type="entry name" value="Acyl_CoA_acyltransferase"/>
</dbReference>
<keyword evidence="1" id="KW-0808">Transferase</keyword>
<proteinExistence type="predicted"/>
<dbReference type="AlphaFoldDB" id="A0A923EA97"/>
<dbReference type="EMBL" id="JAAZWO010000005">
    <property type="protein sequence ID" value="MBC2397289.1"/>
    <property type="molecule type" value="Genomic_DNA"/>
</dbReference>
<feature type="domain" description="N-acetyltransferase" evidence="3">
    <location>
        <begin position="155"/>
        <end position="281"/>
    </location>
</feature>
<dbReference type="RefSeq" id="WP_035144314.1">
    <property type="nucleotide sequence ID" value="NZ_JAAZWO010000005.1"/>
</dbReference>
<evidence type="ECO:0000313" key="5">
    <source>
        <dbReference type="Proteomes" id="UP000563151"/>
    </source>
</evidence>
<dbReference type="Pfam" id="PF13673">
    <property type="entry name" value="Acetyltransf_10"/>
    <property type="match status" value="1"/>
</dbReference>
<dbReference type="GO" id="GO:0016747">
    <property type="term" value="F:acyltransferase activity, transferring groups other than amino-acyl groups"/>
    <property type="evidence" value="ECO:0007669"/>
    <property type="project" value="InterPro"/>
</dbReference>
<dbReference type="CDD" id="cd04301">
    <property type="entry name" value="NAT_SF"/>
    <property type="match status" value="1"/>
</dbReference>
<dbReference type="Gene3D" id="3.40.630.30">
    <property type="match status" value="2"/>
</dbReference>
<keyword evidence="5" id="KW-1185">Reference proteome</keyword>
<dbReference type="InterPro" id="IPR050680">
    <property type="entry name" value="YpeA/RimI_acetyltransf"/>
</dbReference>
<organism evidence="4 5">
    <name type="scientific">Clostridium tetanomorphum</name>
    <dbReference type="NCBI Taxonomy" id="1553"/>
    <lineage>
        <taxon>Bacteria</taxon>
        <taxon>Bacillati</taxon>
        <taxon>Bacillota</taxon>
        <taxon>Clostridia</taxon>
        <taxon>Eubacteriales</taxon>
        <taxon>Clostridiaceae</taxon>
        <taxon>Clostridium</taxon>
    </lineage>
</organism>
<dbReference type="SUPFAM" id="SSF55729">
    <property type="entry name" value="Acyl-CoA N-acyltransferases (Nat)"/>
    <property type="match status" value="2"/>
</dbReference>
<keyword evidence="2" id="KW-0012">Acyltransferase</keyword>
<dbReference type="InterPro" id="IPR000182">
    <property type="entry name" value="GNAT_dom"/>
</dbReference>
<accession>A0A923EA97</accession>
<comment type="caution">
    <text evidence="4">The sequence shown here is derived from an EMBL/GenBank/DDBJ whole genome shotgun (WGS) entry which is preliminary data.</text>
</comment>
<feature type="domain" description="N-acetyltransferase" evidence="3">
    <location>
        <begin position="2"/>
        <end position="156"/>
    </location>
</feature>
<sequence length="281" mass="32460">MFSYKTLDKTSIEILHKAFVNAFSDYQVKIDLPIWKFKQMLQRRGYIAEMSIGAFLNEKLVGFVLNGYRIWNGKLTVYDIGTGVVSNYRRQGVTNNILSNIKNIIKEEQVKQYLLEVIKSNESAVNLYKKQNFEIQRELECFQLDKSQYNSIINYKVEHVNKIDLNQLIQFWDFNPSWQNSIDSINAISEAFLYSIVRFDNTIVGYGIIDKKTGDIPQIAVDKNFRGNGIARSIITDLIKNTESSKISVLNIDAQGKSIQNFLFKLGFNNSVTQYEMLLNL</sequence>
<dbReference type="Proteomes" id="UP000563151">
    <property type="component" value="Unassembled WGS sequence"/>
</dbReference>
<evidence type="ECO:0000256" key="2">
    <source>
        <dbReference type="ARBA" id="ARBA00023315"/>
    </source>
</evidence>
<gene>
    <name evidence="4" type="ORF">HGG79_05780</name>
</gene>
<evidence type="ECO:0000313" key="4">
    <source>
        <dbReference type="EMBL" id="MBC2397289.1"/>
    </source>
</evidence>